<dbReference type="NCBIfam" id="TIGR00652">
    <property type="entry name" value="DapF"/>
    <property type="match status" value="1"/>
</dbReference>
<dbReference type="PANTHER" id="PTHR31689">
    <property type="entry name" value="DIAMINOPIMELATE EPIMERASE, CHLOROPLASTIC"/>
    <property type="match status" value="1"/>
</dbReference>
<gene>
    <name evidence="10" type="ORF">HY730_07055</name>
</gene>
<keyword evidence="6 10" id="KW-0413">Isomerase</keyword>
<comment type="catalytic activity">
    <reaction evidence="7">
        <text>(2S,6S)-2,6-diaminopimelate = meso-2,6-diaminopimelate</text>
        <dbReference type="Rhea" id="RHEA:15393"/>
        <dbReference type="ChEBI" id="CHEBI:57609"/>
        <dbReference type="ChEBI" id="CHEBI:57791"/>
        <dbReference type="EC" id="5.1.1.7"/>
    </reaction>
</comment>
<evidence type="ECO:0000256" key="8">
    <source>
        <dbReference type="NCBIfam" id="TIGR00652"/>
    </source>
</evidence>
<accession>A0A933GLJ7</accession>
<dbReference type="GO" id="GO:0005829">
    <property type="term" value="C:cytosol"/>
    <property type="evidence" value="ECO:0007669"/>
    <property type="project" value="TreeGrafter"/>
</dbReference>
<dbReference type="GO" id="GO:0008837">
    <property type="term" value="F:diaminopimelate epimerase activity"/>
    <property type="evidence" value="ECO:0007669"/>
    <property type="project" value="UniProtKB-UniRule"/>
</dbReference>
<dbReference type="AlphaFoldDB" id="A0A933GLJ7"/>
<dbReference type="PANTHER" id="PTHR31689:SF0">
    <property type="entry name" value="DIAMINOPIMELATE EPIMERASE"/>
    <property type="match status" value="1"/>
</dbReference>
<dbReference type="Gene3D" id="3.10.310.10">
    <property type="entry name" value="Diaminopimelate Epimerase, Chain A, domain 1"/>
    <property type="match status" value="2"/>
</dbReference>
<dbReference type="InterPro" id="IPR001653">
    <property type="entry name" value="DAP_epimerase_DapF"/>
</dbReference>
<reference evidence="10" key="1">
    <citation type="submission" date="2020-07" db="EMBL/GenBank/DDBJ databases">
        <title>Huge and variable diversity of episymbiotic CPR bacteria and DPANN archaea in groundwater ecosystems.</title>
        <authorList>
            <person name="He C.Y."/>
            <person name="Keren R."/>
            <person name="Whittaker M."/>
            <person name="Farag I.F."/>
            <person name="Doudna J."/>
            <person name="Cate J.H.D."/>
            <person name="Banfield J.F."/>
        </authorList>
    </citation>
    <scope>NUCLEOTIDE SEQUENCE</scope>
    <source>
        <strain evidence="10">NC_groundwater_1482_Ag_S-0.65um_47_24</strain>
    </source>
</reference>
<proteinExistence type="inferred from homology"/>
<evidence type="ECO:0000256" key="2">
    <source>
        <dbReference type="ARBA" id="ARBA00010219"/>
    </source>
</evidence>
<name>A0A933GLJ7_UNCTE</name>
<comment type="similarity">
    <text evidence="2">Belongs to the diaminopimelate epimerase family.</text>
</comment>
<dbReference type="Proteomes" id="UP000772181">
    <property type="component" value="Unassembled WGS sequence"/>
</dbReference>
<evidence type="ECO:0000313" key="10">
    <source>
        <dbReference type="EMBL" id="MBI4596122.1"/>
    </source>
</evidence>
<comment type="caution">
    <text evidence="10">The sequence shown here is derived from an EMBL/GenBank/DDBJ whole genome shotgun (WGS) entry which is preliminary data.</text>
</comment>
<organism evidence="10 11">
    <name type="scientific">Tectimicrobiota bacterium</name>
    <dbReference type="NCBI Taxonomy" id="2528274"/>
    <lineage>
        <taxon>Bacteria</taxon>
        <taxon>Pseudomonadati</taxon>
        <taxon>Nitrospinota/Tectimicrobiota group</taxon>
        <taxon>Candidatus Tectimicrobiota</taxon>
    </lineage>
</organism>
<evidence type="ECO:0000256" key="7">
    <source>
        <dbReference type="ARBA" id="ARBA00051712"/>
    </source>
</evidence>
<sequence length="264" mass="29009">GSGNDFILIDNRQYLLDGESIRNFVQAVCRRRFSVGADGLILIEPSQKADFKWRFYNADGGEVEMCGNGGRCVARLANLLGVAPANMSFETIAGLIKAEVVGERVKLKMTDPSSPGPWEDLEVGPHQIRFSFINTGVPHAVIFVENLEQADVFNLGRQIRYHPRFQPAGTNINFVKTCGPANISVRTYERGVEDETLACGTGDVASAIICNYHGLAQPPVSVLTKSGETLIIHFRREGSTYLDVYLEGDARLTYQGAMTEEAFT</sequence>
<dbReference type="SUPFAM" id="SSF54506">
    <property type="entry name" value="Diaminopimelate epimerase-like"/>
    <property type="match status" value="2"/>
</dbReference>
<evidence type="ECO:0000256" key="4">
    <source>
        <dbReference type="ARBA" id="ARBA00022605"/>
    </source>
</evidence>
<keyword evidence="5" id="KW-0457">Lysine biosynthesis</keyword>
<dbReference type="EC" id="5.1.1.7" evidence="3 8"/>
<dbReference type="EMBL" id="JACQWF010000315">
    <property type="protein sequence ID" value="MBI4596122.1"/>
    <property type="molecule type" value="Genomic_DNA"/>
</dbReference>
<dbReference type="PROSITE" id="PS01326">
    <property type="entry name" value="DAP_EPIMERASE"/>
    <property type="match status" value="1"/>
</dbReference>
<keyword evidence="4" id="KW-0028">Amino-acid biosynthesis</keyword>
<dbReference type="InterPro" id="IPR018510">
    <property type="entry name" value="DAP_epimerase_AS"/>
</dbReference>
<comment type="pathway">
    <text evidence="1">Amino-acid biosynthesis; L-lysine biosynthesis via DAP pathway; DL-2,6-diaminopimelate from LL-2,6-diaminopimelate: step 1/1.</text>
</comment>
<evidence type="ECO:0000313" key="11">
    <source>
        <dbReference type="Proteomes" id="UP000772181"/>
    </source>
</evidence>
<feature type="non-terminal residue" evidence="10">
    <location>
        <position position="1"/>
    </location>
</feature>
<evidence type="ECO:0000256" key="6">
    <source>
        <dbReference type="ARBA" id="ARBA00023235"/>
    </source>
</evidence>
<dbReference type="GO" id="GO:0009089">
    <property type="term" value="P:lysine biosynthetic process via diaminopimelate"/>
    <property type="evidence" value="ECO:0007669"/>
    <property type="project" value="UniProtKB-UniRule"/>
</dbReference>
<evidence type="ECO:0000256" key="5">
    <source>
        <dbReference type="ARBA" id="ARBA00023154"/>
    </source>
</evidence>
<dbReference type="HAMAP" id="MF_00197">
    <property type="entry name" value="DAP_epimerase"/>
    <property type="match status" value="1"/>
</dbReference>
<evidence type="ECO:0000256" key="1">
    <source>
        <dbReference type="ARBA" id="ARBA00005196"/>
    </source>
</evidence>
<protein>
    <recommendedName>
        <fullName evidence="3 8">Diaminopimelate epimerase</fullName>
        <ecNumber evidence="3 8">5.1.1.7</ecNumber>
    </recommendedName>
</protein>
<feature type="active site" evidence="9">
    <location>
        <position position="66"/>
    </location>
</feature>
<evidence type="ECO:0000256" key="3">
    <source>
        <dbReference type="ARBA" id="ARBA00013080"/>
    </source>
</evidence>
<dbReference type="Pfam" id="PF01678">
    <property type="entry name" value="DAP_epimerase"/>
    <property type="match status" value="2"/>
</dbReference>
<evidence type="ECO:0000256" key="9">
    <source>
        <dbReference type="PROSITE-ProRule" id="PRU10125"/>
    </source>
</evidence>